<dbReference type="Proteomes" id="UP001211689">
    <property type="component" value="Unassembled WGS sequence"/>
</dbReference>
<feature type="domain" description="Peripheral subunit-binding (PSBD)" evidence="2">
    <location>
        <begin position="53"/>
        <end position="90"/>
    </location>
</feature>
<dbReference type="InterPro" id="IPR004167">
    <property type="entry name" value="PSBD"/>
</dbReference>
<sequence>MNVQVIDVKTGKPKFMTQRYADILVKMKRAKWPEDAEPASVPAPAAPPPTLIKVSKTAQALADSAKLDLSKVKGTGPDGAITKPDVQAAIAAQKSAQE</sequence>
<reference evidence="3 4" key="1">
    <citation type="submission" date="2022-07" db="EMBL/GenBank/DDBJ databases">
        <title>Genome Analysis of Selected Gammaproteobacteria from Nigerian Food snails.</title>
        <authorList>
            <person name="Okafor A.C."/>
        </authorList>
    </citation>
    <scope>NUCLEOTIDE SEQUENCE [LARGE SCALE GENOMIC DNA]</scope>
    <source>
        <strain evidence="3 4">Awg 2</strain>
    </source>
</reference>
<dbReference type="PROSITE" id="PS51826">
    <property type="entry name" value="PSBD"/>
    <property type="match status" value="1"/>
</dbReference>
<evidence type="ECO:0000259" key="2">
    <source>
        <dbReference type="PROSITE" id="PS51826"/>
    </source>
</evidence>
<evidence type="ECO:0000313" key="4">
    <source>
        <dbReference type="Proteomes" id="UP001211689"/>
    </source>
</evidence>
<dbReference type="RefSeq" id="WP_271471610.1">
    <property type="nucleotide sequence ID" value="NZ_JANEWF010000024.1"/>
</dbReference>
<evidence type="ECO:0000256" key="1">
    <source>
        <dbReference type="ARBA" id="ARBA00007317"/>
    </source>
</evidence>
<protein>
    <submittedName>
        <fullName evidence="3">E3 binding domain-containing protein</fullName>
    </submittedName>
</protein>
<name>A0ABT4Y9A6_METRE</name>
<dbReference type="SUPFAM" id="SSF47005">
    <property type="entry name" value="Peripheral subunit-binding domain of 2-oxo acid dehydrogenase complex"/>
    <property type="match status" value="1"/>
</dbReference>
<organism evidence="3 4">
    <name type="scientific">Metapseudomonas resinovorans</name>
    <name type="common">Pseudomonas resinovorans</name>
    <dbReference type="NCBI Taxonomy" id="53412"/>
    <lineage>
        <taxon>Bacteria</taxon>
        <taxon>Pseudomonadati</taxon>
        <taxon>Pseudomonadota</taxon>
        <taxon>Gammaproteobacteria</taxon>
        <taxon>Pseudomonadales</taxon>
        <taxon>Pseudomonadaceae</taxon>
        <taxon>Metapseudomonas</taxon>
    </lineage>
</organism>
<dbReference type="Pfam" id="PF02817">
    <property type="entry name" value="E3_binding"/>
    <property type="match status" value="1"/>
</dbReference>
<dbReference type="InterPro" id="IPR036625">
    <property type="entry name" value="E3-bd_dom_sf"/>
</dbReference>
<comment type="caution">
    <text evidence="3">The sequence shown here is derived from an EMBL/GenBank/DDBJ whole genome shotgun (WGS) entry which is preliminary data.</text>
</comment>
<gene>
    <name evidence="3" type="ORF">NNO07_18975</name>
</gene>
<comment type="similarity">
    <text evidence="1">Belongs to the 2-oxoacid dehydrogenase family.</text>
</comment>
<evidence type="ECO:0000313" key="3">
    <source>
        <dbReference type="EMBL" id="MDA8485155.1"/>
    </source>
</evidence>
<accession>A0ABT4Y9A6</accession>
<keyword evidence="4" id="KW-1185">Reference proteome</keyword>
<dbReference type="Gene3D" id="4.10.320.10">
    <property type="entry name" value="E3-binding domain"/>
    <property type="match status" value="1"/>
</dbReference>
<dbReference type="EMBL" id="JANEWF010000024">
    <property type="protein sequence ID" value="MDA8485155.1"/>
    <property type="molecule type" value="Genomic_DNA"/>
</dbReference>
<proteinExistence type="inferred from homology"/>